<evidence type="ECO:0000259" key="1">
    <source>
        <dbReference type="Pfam" id="PF04266"/>
    </source>
</evidence>
<name>A0A0F9AIA0_9ZZZZ</name>
<evidence type="ECO:0000313" key="2">
    <source>
        <dbReference type="EMBL" id="KKK71881.1"/>
    </source>
</evidence>
<dbReference type="AlphaFoldDB" id="A0A0F9AIA0"/>
<feature type="domain" description="ASCH" evidence="1">
    <location>
        <begin position="7"/>
        <end position="131"/>
    </location>
</feature>
<sequence>GKVMRAISLWQPWASAISLGAKIFETRHWDTKYRGPIAIHAAQRLRIGEINRLLQDERWQRALNMLVGVSPRGQGQRPVEIRDIPFGAIVCTAMLTDVIPTENMTGKEWPSGHFDIFGDYSPGRFAWKIEDVNRIEPIYCKGSQSFFQVDICGC</sequence>
<organism evidence="2">
    <name type="scientific">marine sediment metagenome</name>
    <dbReference type="NCBI Taxonomy" id="412755"/>
    <lineage>
        <taxon>unclassified sequences</taxon>
        <taxon>metagenomes</taxon>
        <taxon>ecological metagenomes</taxon>
    </lineage>
</organism>
<dbReference type="InterPro" id="IPR007374">
    <property type="entry name" value="ASCH_domain"/>
</dbReference>
<protein>
    <recommendedName>
        <fullName evidence="1">ASCH domain-containing protein</fullName>
    </recommendedName>
</protein>
<accession>A0A0F9AIA0</accession>
<dbReference type="SUPFAM" id="SSF88697">
    <property type="entry name" value="PUA domain-like"/>
    <property type="match status" value="1"/>
</dbReference>
<dbReference type="InterPro" id="IPR015947">
    <property type="entry name" value="PUA-like_sf"/>
</dbReference>
<proteinExistence type="predicted"/>
<dbReference type="Gene3D" id="2.30.130.30">
    <property type="entry name" value="Hypothetical protein"/>
    <property type="match status" value="1"/>
</dbReference>
<dbReference type="Pfam" id="PF04266">
    <property type="entry name" value="ASCH"/>
    <property type="match status" value="1"/>
</dbReference>
<dbReference type="EMBL" id="LAZR01057532">
    <property type="protein sequence ID" value="KKK71881.1"/>
    <property type="molecule type" value="Genomic_DNA"/>
</dbReference>
<comment type="caution">
    <text evidence="2">The sequence shown here is derived from an EMBL/GenBank/DDBJ whole genome shotgun (WGS) entry which is preliminary data.</text>
</comment>
<feature type="non-terminal residue" evidence="2">
    <location>
        <position position="1"/>
    </location>
</feature>
<gene>
    <name evidence="2" type="ORF">LCGC14_2909490</name>
</gene>
<reference evidence="2" key="1">
    <citation type="journal article" date="2015" name="Nature">
        <title>Complex archaea that bridge the gap between prokaryotes and eukaryotes.</title>
        <authorList>
            <person name="Spang A."/>
            <person name="Saw J.H."/>
            <person name="Jorgensen S.L."/>
            <person name="Zaremba-Niedzwiedzka K."/>
            <person name="Martijn J."/>
            <person name="Lind A.E."/>
            <person name="van Eijk R."/>
            <person name="Schleper C."/>
            <person name="Guy L."/>
            <person name="Ettema T.J."/>
        </authorList>
    </citation>
    <scope>NUCLEOTIDE SEQUENCE</scope>
</reference>